<protein>
    <submittedName>
        <fullName evidence="2">Uncharacterized protein</fullName>
    </submittedName>
</protein>
<feature type="compositionally biased region" description="Low complexity" evidence="1">
    <location>
        <begin position="1"/>
        <end position="16"/>
    </location>
</feature>
<evidence type="ECO:0000313" key="3">
    <source>
        <dbReference type="Proteomes" id="UP000199699"/>
    </source>
</evidence>
<evidence type="ECO:0000256" key="1">
    <source>
        <dbReference type="SAM" id="MobiDB-lite"/>
    </source>
</evidence>
<name>A0A1C6RUG3_9ACTN</name>
<gene>
    <name evidence="2" type="ORF">GA0070616_2097</name>
</gene>
<dbReference type="EMBL" id="FMHT01000003">
    <property type="protein sequence ID" value="SCL20805.1"/>
    <property type="molecule type" value="Genomic_DNA"/>
</dbReference>
<keyword evidence="3" id="KW-1185">Reference proteome</keyword>
<dbReference type="RefSeq" id="WP_175440028.1">
    <property type="nucleotide sequence ID" value="NZ_FMHT01000003.1"/>
</dbReference>
<dbReference type="Proteomes" id="UP000199699">
    <property type="component" value="Unassembled WGS sequence"/>
</dbReference>
<sequence length="140" mass="14681">MGATVPASTTAASTPTPEVPTPTPTSGTPLVVLSRSGGIAGRGDTVTVHPDGRWIAVDRAGTTRTGTLDAAELDRLRRLVADPELAAEATRSPGPTACRDAFDYRLTVGRTESHWSDCPVDSYRPRVTAEVVELLVRATG</sequence>
<proteinExistence type="predicted"/>
<accession>A0A1C6RUG3</accession>
<reference evidence="2 3" key="1">
    <citation type="submission" date="2016-06" db="EMBL/GenBank/DDBJ databases">
        <authorList>
            <person name="Kjaerup R.B."/>
            <person name="Dalgaard T.S."/>
            <person name="Juul-Madsen H.R."/>
        </authorList>
    </citation>
    <scope>NUCLEOTIDE SEQUENCE [LARGE SCALE GENOMIC DNA]</scope>
    <source>
        <strain evidence="2 3">DSM 43818</strain>
    </source>
</reference>
<feature type="region of interest" description="Disordered" evidence="1">
    <location>
        <begin position="1"/>
        <end position="45"/>
    </location>
</feature>
<dbReference type="InterPro" id="IPR049457">
    <property type="entry name" value="Emfourin"/>
</dbReference>
<organism evidence="2 3">
    <name type="scientific">Micromonospora nigra</name>
    <dbReference type="NCBI Taxonomy" id="145857"/>
    <lineage>
        <taxon>Bacteria</taxon>
        <taxon>Bacillati</taxon>
        <taxon>Actinomycetota</taxon>
        <taxon>Actinomycetes</taxon>
        <taxon>Micromonosporales</taxon>
        <taxon>Micromonosporaceae</taxon>
        <taxon>Micromonospora</taxon>
    </lineage>
</organism>
<dbReference type="Pfam" id="PF20242">
    <property type="entry name" value="Emfourin"/>
    <property type="match status" value="1"/>
</dbReference>
<dbReference type="AlphaFoldDB" id="A0A1C6RUG3"/>
<evidence type="ECO:0000313" key="2">
    <source>
        <dbReference type="EMBL" id="SCL20805.1"/>
    </source>
</evidence>